<dbReference type="AlphaFoldDB" id="A0A401YW65"/>
<comment type="caution">
    <text evidence="7">The sequence shown here is derived from an EMBL/GenBank/DDBJ whole genome shotgun (WGS) entry which is preliminary data.</text>
</comment>
<keyword evidence="8" id="KW-1185">Reference proteome</keyword>
<dbReference type="NCBIfam" id="TIGR01484">
    <property type="entry name" value="HAD-SF-IIB"/>
    <property type="match status" value="1"/>
</dbReference>
<comment type="similarity">
    <text evidence="3 6">Belongs to the trehalose phosphatase family.</text>
</comment>
<comment type="pathway">
    <text evidence="2 6">Glycan biosynthesis; trehalose biosynthesis.</text>
</comment>
<evidence type="ECO:0000256" key="1">
    <source>
        <dbReference type="ARBA" id="ARBA00000500"/>
    </source>
</evidence>
<dbReference type="PANTHER" id="PTHR43768">
    <property type="entry name" value="TREHALOSE 6-PHOSPHATE PHOSPHATASE"/>
    <property type="match status" value="1"/>
</dbReference>
<dbReference type="UniPathway" id="UPA00299"/>
<proteinExistence type="inferred from homology"/>
<accession>A0A401YW65</accession>
<comment type="catalytic activity">
    <reaction evidence="1 6">
        <text>alpha,alpha-trehalose 6-phosphate + H2O = alpha,alpha-trehalose + phosphate</text>
        <dbReference type="Rhea" id="RHEA:23420"/>
        <dbReference type="ChEBI" id="CHEBI:15377"/>
        <dbReference type="ChEBI" id="CHEBI:16551"/>
        <dbReference type="ChEBI" id="CHEBI:43474"/>
        <dbReference type="ChEBI" id="CHEBI:58429"/>
        <dbReference type="EC" id="3.1.3.12"/>
    </reaction>
</comment>
<evidence type="ECO:0000256" key="5">
    <source>
        <dbReference type="ARBA" id="ARBA00024179"/>
    </source>
</evidence>
<dbReference type="GO" id="GO:0005992">
    <property type="term" value="P:trehalose biosynthetic process"/>
    <property type="evidence" value="ECO:0007669"/>
    <property type="project" value="UniProtKB-UniPathway"/>
</dbReference>
<dbReference type="Gene3D" id="3.40.50.1000">
    <property type="entry name" value="HAD superfamily/HAD-like"/>
    <property type="match status" value="1"/>
</dbReference>
<dbReference type="InterPro" id="IPR044651">
    <property type="entry name" value="OTSB-like"/>
</dbReference>
<evidence type="ECO:0000256" key="6">
    <source>
        <dbReference type="RuleBase" id="RU361117"/>
    </source>
</evidence>
<comment type="function">
    <text evidence="5 6">Removes the phosphate from trehalose 6-phosphate to produce free trehalose.</text>
</comment>
<evidence type="ECO:0000313" key="7">
    <source>
        <dbReference type="EMBL" id="GCD98863.1"/>
    </source>
</evidence>
<protein>
    <recommendedName>
        <fullName evidence="6">Trehalose 6-phosphate phosphatase</fullName>
        <ecNumber evidence="6">3.1.3.12</ecNumber>
    </recommendedName>
</protein>
<dbReference type="EC" id="3.1.3.12" evidence="6"/>
<dbReference type="Pfam" id="PF02358">
    <property type="entry name" value="Trehalose_PPase"/>
    <property type="match status" value="1"/>
</dbReference>
<name>A0A401YW65_9ACTN</name>
<evidence type="ECO:0000256" key="2">
    <source>
        <dbReference type="ARBA" id="ARBA00005199"/>
    </source>
</evidence>
<dbReference type="EMBL" id="BIFH01000030">
    <property type="protein sequence ID" value="GCD98863.1"/>
    <property type="molecule type" value="Genomic_DNA"/>
</dbReference>
<dbReference type="OrthoDB" id="9816160at2"/>
<dbReference type="SUPFAM" id="SSF56784">
    <property type="entry name" value="HAD-like"/>
    <property type="match status" value="1"/>
</dbReference>
<sequence length="284" mass="29943">MTSNRSTLPEPTTPAGRVGLAALLDTPAQAVVALDFDGTLAPIVDDPEHARADTRAVLALSRLTPHLAAVVIVTGRPAAVAVEYGRFRGVAGLENLVVLGHYGLERWDAATGRVSAPEPPRGVHEVRLELPDLLRSLDAWTTTWTEDKGSALAVHTRRAPDPQATLDLLRGPLGELAKRHDLVVEPGRYVLELRPRGMDKGRALTGFLAERRAATVLFAGDDLGDLAAFEAVEDLRGQGVAGLTVCSGSAEVHALAERADLVVAGPEGIADLLGALADAVEDRP</sequence>
<dbReference type="RefSeq" id="WP_126640744.1">
    <property type="nucleotide sequence ID" value="NZ_BIFH01000030.1"/>
</dbReference>
<gene>
    <name evidence="7" type="ORF">EHYA_06574</name>
</gene>
<keyword evidence="6" id="KW-0460">Magnesium</keyword>
<dbReference type="GO" id="GO:0046872">
    <property type="term" value="F:metal ion binding"/>
    <property type="evidence" value="ECO:0007669"/>
    <property type="project" value="UniProtKB-KW"/>
</dbReference>
<keyword evidence="6" id="KW-0479">Metal-binding</keyword>
<evidence type="ECO:0000313" key="8">
    <source>
        <dbReference type="Proteomes" id="UP000286931"/>
    </source>
</evidence>
<evidence type="ECO:0000256" key="4">
    <source>
        <dbReference type="ARBA" id="ARBA00022801"/>
    </source>
</evidence>
<evidence type="ECO:0000256" key="3">
    <source>
        <dbReference type="ARBA" id="ARBA00008770"/>
    </source>
</evidence>
<reference evidence="7 8" key="1">
    <citation type="submission" date="2018-12" db="EMBL/GenBank/DDBJ databases">
        <title>Draft genome sequence of Embleya hyalina NBRC 13850T.</title>
        <authorList>
            <person name="Komaki H."/>
            <person name="Hosoyama A."/>
            <person name="Kimura A."/>
            <person name="Ichikawa N."/>
            <person name="Tamura T."/>
        </authorList>
    </citation>
    <scope>NUCLEOTIDE SEQUENCE [LARGE SCALE GENOMIC DNA]</scope>
    <source>
        <strain evidence="7 8">NBRC 13850</strain>
    </source>
</reference>
<dbReference type="InterPro" id="IPR003337">
    <property type="entry name" value="Trehalose_PPase"/>
</dbReference>
<keyword evidence="4 6" id="KW-0378">Hydrolase</keyword>
<dbReference type="InterPro" id="IPR023214">
    <property type="entry name" value="HAD_sf"/>
</dbReference>
<dbReference type="Proteomes" id="UP000286931">
    <property type="component" value="Unassembled WGS sequence"/>
</dbReference>
<dbReference type="GO" id="GO:0004805">
    <property type="term" value="F:trehalose-phosphatase activity"/>
    <property type="evidence" value="ECO:0007669"/>
    <property type="project" value="UniProtKB-EC"/>
</dbReference>
<dbReference type="InterPro" id="IPR006379">
    <property type="entry name" value="HAD-SF_hydro_IIB"/>
</dbReference>
<dbReference type="PANTHER" id="PTHR43768:SF3">
    <property type="entry name" value="TREHALOSE 6-PHOSPHATE PHOSPHATASE"/>
    <property type="match status" value="1"/>
</dbReference>
<dbReference type="Gene3D" id="3.30.70.1020">
    <property type="entry name" value="Trehalose-6-phosphate phosphatase related protein, domain 2"/>
    <property type="match status" value="1"/>
</dbReference>
<organism evidence="7 8">
    <name type="scientific">Embleya hyalina</name>
    <dbReference type="NCBI Taxonomy" id="516124"/>
    <lineage>
        <taxon>Bacteria</taxon>
        <taxon>Bacillati</taxon>
        <taxon>Actinomycetota</taxon>
        <taxon>Actinomycetes</taxon>
        <taxon>Kitasatosporales</taxon>
        <taxon>Streptomycetaceae</taxon>
        <taxon>Embleya</taxon>
    </lineage>
</organism>
<comment type="cofactor">
    <cofactor evidence="6">
        <name>Mg(2+)</name>
        <dbReference type="ChEBI" id="CHEBI:18420"/>
    </cofactor>
</comment>
<dbReference type="NCBIfam" id="TIGR00685">
    <property type="entry name" value="T6PP"/>
    <property type="match status" value="1"/>
</dbReference>
<dbReference type="InterPro" id="IPR036412">
    <property type="entry name" value="HAD-like_sf"/>
</dbReference>